<keyword evidence="9 10" id="KW-0030">Aminoacyl-tRNA synthetase</keyword>
<dbReference type="GO" id="GO:0006424">
    <property type="term" value="P:glutamyl-tRNA aminoacylation"/>
    <property type="evidence" value="ECO:0007669"/>
    <property type="project" value="UniProtKB-UniRule"/>
</dbReference>
<evidence type="ECO:0000256" key="6">
    <source>
        <dbReference type="ARBA" id="ARBA00022741"/>
    </source>
</evidence>
<dbReference type="Gene3D" id="1.10.10.350">
    <property type="match status" value="1"/>
</dbReference>
<evidence type="ECO:0000256" key="10">
    <source>
        <dbReference type="HAMAP-Rule" id="MF_00022"/>
    </source>
</evidence>
<dbReference type="SUPFAM" id="SSF48163">
    <property type="entry name" value="An anticodon-binding domain of class I aminoacyl-tRNA synthetases"/>
    <property type="match status" value="1"/>
</dbReference>
<dbReference type="Pfam" id="PF00749">
    <property type="entry name" value="tRNA-synt_1c"/>
    <property type="match status" value="1"/>
</dbReference>
<dbReference type="Pfam" id="PF19269">
    <property type="entry name" value="Anticodon_2"/>
    <property type="match status" value="1"/>
</dbReference>
<feature type="binding site" evidence="10">
    <location>
        <position position="247"/>
    </location>
    <ligand>
        <name>ATP</name>
        <dbReference type="ChEBI" id="CHEBI:30616"/>
    </ligand>
</feature>
<dbReference type="AlphaFoldDB" id="B8JGM5"/>
<keyword evidence="14" id="KW-1185">Reference proteome</keyword>
<keyword evidence="5 10" id="KW-0436">Ligase</keyword>
<dbReference type="SUPFAM" id="SSF52374">
    <property type="entry name" value="Nucleotidylyl transferase"/>
    <property type="match status" value="1"/>
</dbReference>
<evidence type="ECO:0000313" key="14">
    <source>
        <dbReference type="Proteomes" id="UP000007089"/>
    </source>
</evidence>
<proteinExistence type="inferred from homology"/>
<keyword evidence="10" id="KW-0862">Zinc</keyword>
<keyword evidence="7 10" id="KW-0067">ATP-binding</keyword>
<evidence type="ECO:0000256" key="2">
    <source>
        <dbReference type="ARBA" id="ARBA00007894"/>
    </source>
</evidence>
<dbReference type="GO" id="GO:0005524">
    <property type="term" value="F:ATP binding"/>
    <property type="evidence" value="ECO:0007669"/>
    <property type="project" value="UniProtKB-UniRule"/>
</dbReference>
<comment type="function">
    <text evidence="10">Catalyzes the attachment of glutamate to tRNA(Glu) in a two-step reaction: glutamate is first activated by ATP to form Glu-AMP and then transferred to the acceptor end of tRNA(Glu).</text>
</comment>
<protein>
    <recommendedName>
        <fullName evidence="10">Glutamate--tRNA ligase</fullName>
        <ecNumber evidence="10">6.1.1.17</ecNumber>
    </recommendedName>
    <alternativeName>
        <fullName evidence="10">Glutamyl-tRNA synthetase</fullName>
        <shortName evidence="10">GluRS</shortName>
    </alternativeName>
</protein>
<accession>B8JGM5</accession>
<feature type="binding site" evidence="10">
    <location>
        <position position="109"/>
    </location>
    <ligand>
        <name>Zn(2+)</name>
        <dbReference type="ChEBI" id="CHEBI:29105"/>
    </ligand>
</feature>
<dbReference type="InterPro" id="IPR000924">
    <property type="entry name" value="Glu/Gln-tRNA-synth"/>
</dbReference>
<dbReference type="SMR" id="B8JGM5"/>
<evidence type="ECO:0000256" key="3">
    <source>
        <dbReference type="ARBA" id="ARBA00011245"/>
    </source>
</evidence>
<dbReference type="Gene3D" id="1.10.8.70">
    <property type="entry name" value="Glutamate-tRNA synthetase, class I, anticodon-binding domain 1"/>
    <property type="match status" value="1"/>
</dbReference>
<evidence type="ECO:0000256" key="8">
    <source>
        <dbReference type="ARBA" id="ARBA00022917"/>
    </source>
</evidence>
<evidence type="ECO:0000256" key="9">
    <source>
        <dbReference type="ARBA" id="ARBA00023146"/>
    </source>
</evidence>
<evidence type="ECO:0000256" key="5">
    <source>
        <dbReference type="ARBA" id="ARBA00022598"/>
    </source>
</evidence>
<dbReference type="Proteomes" id="UP000007089">
    <property type="component" value="Chromosome"/>
</dbReference>
<keyword evidence="10" id="KW-0479">Metal-binding</keyword>
<name>B8JGM5_ANAD2</name>
<dbReference type="HAMAP" id="MF_00022">
    <property type="entry name" value="Glu_tRNA_synth_type1"/>
    <property type="match status" value="1"/>
</dbReference>
<dbReference type="PROSITE" id="PS00178">
    <property type="entry name" value="AA_TRNA_LIGASE_I"/>
    <property type="match status" value="1"/>
</dbReference>
<comment type="subunit">
    <text evidence="3 10">Monomer.</text>
</comment>
<keyword evidence="4 10" id="KW-0963">Cytoplasm</keyword>
<feature type="binding site" evidence="10">
    <location>
        <position position="134"/>
    </location>
    <ligand>
        <name>Zn(2+)</name>
        <dbReference type="ChEBI" id="CHEBI:29105"/>
    </ligand>
</feature>
<dbReference type="InterPro" id="IPR008925">
    <property type="entry name" value="aa_tRNA-synth_I_cd-bd_sf"/>
</dbReference>
<dbReference type="InterPro" id="IPR020058">
    <property type="entry name" value="Glu/Gln-tRNA-synth_Ib_cat-dom"/>
</dbReference>
<feature type="binding site" evidence="10">
    <location>
        <position position="136"/>
    </location>
    <ligand>
        <name>Zn(2+)</name>
        <dbReference type="ChEBI" id="CHEBI:29105"/>
    </ligand>
</feature>
<feature type="domain" description="Aminoacyl-tRNA synthetase class I anticodon-binding" evidence="12">
    <location>
        <begin position="325"/>
        <end position="467"/>
    </location>
</feature>
<dbReference type="InterPro" id="IPR004527">
    <property type="entry name" value="Glu-tRNA-ligase_bac/mito"/>
</dbReference>
<dbReference type="FunFam" id="3.40.50.620:FF:000007">
    <property type="entry name" value="Glutamate--tRNA ligase"/>
    <property type="match status" value="1"/>
</dbReference>
<dbReference type="EC" id="6.1.1.17" evidence="10"/>
<evidence type="ECO:0000259" key="12">
    <source>
        <dbReference type="Pfam" id="PF19269"/>
    </source>
</evidence>
<evidence type="ECO:0000256" key="4">
    <source>
        <dbReference type="ARBA" id="ARBA00022490"/>
    </source>
</evidence>
<dbReference type="PANTHER" id="PTHR43311:SF2">
    <property type="entry name" value="GLUTAMATE--TRNA LIGASE, MITOCHONDRIAL-RELATED"/>
    <property type="match status" value="1"/>
</dbReference>
<dbReference type="PANTHER" id="PTHR43311">
    <property type="entry name" value="GLUTAMATE--TRNA LIGASE"/>
    <property type="match status" value="1"/>
</dbReference>
<comment type="cofactor">
    <cofactor evidence="10">
        <name>Zn(2+)</name>
        <dbReference type="ChEBI" id="CHEBI:29105"/>
    </cofactor>
    <text evidence="10">Binds 1 zinc ion per subunit.</text>
</comment>
<comment type="similarity">
    <text evidence="2 10">Belongs to the class-I aminoacyl-tRNA synthetase family. Glutamate--tRNA ligase type 1 subfamily.</text>
</comment>
<dbReference type="InterPro" id="IPR020752">
    <property type="entry name" value="Glu-tRNA-synth_I_codon-bd_sub1"/>
</dbReference>
<dbReference type="GO" id="GO:0004818">
    <property type="term" value="F:glutamate-tRNA ligase activity"/>
    <property type="evidence" value="ECO:0007669"/>
    <property type="project" value="UniProtKB-UniRule"/>
</dbReference>
<dbReference type="HOGENOM" id="CLU_015768_6_3_7"/>
<feature type="short sequence motif" description="'KMSKS' region" evidence="10">
    <location>
        <begin position="244"/>
        <end position="248"/>
    </location>
</feature>
<keyword evidence="8 10" id="KW-0648">Protein biosynthesis</keyword>
<dbReference type="EMBL" id="CP001359">
    <property type="protein sequence ID" value="ACL64696.1"/>
    <property type="molecule type" value="Genomic_DNA"/>
</dbReference>
<dbReference type="InterPro" id="IPR049940">
    <property type="entry name" value="GluQ/Sye"/>
</dbReference>
<evidence type="ECO:0000256" key="7">
    <source>
        <dbReference type="ARBA" id="ARBA00022840"/>
    </source>
</evidence>
<sequence>MDKPRVRFAPSPTGYLHIGGARTALFNWLWARRNGGTFVLRIEDTDRERSTQLAVDAILDGLRWLGLDWDEGPGVGGPHPPYFQTERLDLYKAHAERLIREGKAYACYCTREELDAQRKQAEAEKRQFRYPGTCRDKPYDPSRPHVVRFRVPDAGATSWNDLVKGVISTPHDTLQDEVILRGDGVPLYNFGAVVDDITMEINLVGRGDDHVNNTARQILMYEALGYPVPTFAHFPMILGADKARLSKRHGATSVTAYRDMGFLPEAVVNYLVRLGWSHGDQELFTLDELVRYFDLKDVGATAGVFNPEKMAWVNHEWLKRRSPEELAKLALPHFRAAGLPAEDDEKLRHVCAVARERAKTLGEYVQQFRYFYAPIALDPKAKAKFLTADTRPVLQAVRDAIAALPALETQAVEQVFHGEAERRGVGLGKVAQPVRVALTGGTASPGMYDVVQILGKDETLKRLDEALRIAGEPG</sequence>
<feature type="short sequence motif" description="'HIGH' region" evidence="10">
    <location>
        <begin position="10"/>
        <end position="20"/>
    </location>
</feature>
<dbReference type="NCBIfam" id="TIGR00464">
    <property type="entry name" value="gltX_bact"/>
    <property type="match status" value="1"/>
</dbReference>
<gene>
    <name evidence="10" type="primary">gltX</name>
    <name evidence="13" type="ordered locus">A2cp1_1352</name>
</gene>
<feature type="binding site" evidence="10">
    <location>
        <position position="107"/>
    </location>
    <ligand>
        <name>Zn(2+)</name>
        <dbReference type="ChEBI" id="CHEBI:29105"/>
    </ligand>
</feature>
<feature type="domain" description="Glutamyl/glutaminyl-tRNA synthetase class Ib catalytic" evidence="11">
    <location>
        <begin position="5"/>
        <end position="312"/>
    </location>
</feature>
<dbReference type="InterPro" id="IPR045462">
    <property type="entry name" value="aa-tRNA-synth_I_cd-bd"/>
</dbReference>
<comment type="subcellular location">
    <subcellularLocation>
        <location evidence="1 10">Cytoplasm</location>
    </subcellularLocation>
</comment>
<organism evidence="13 14">
    <name type="scientific">Anaeromyxobacter dehalogenans (strain ATCC BAA-258 / DSM 21875 / 2CP-1)</name>
    <dbReference type="NCBI Taxonomy" id="455488"/>
    <lineage>
        <taxon>Bacteria</taxon>
        <taxon>Pseudomonadati</taxon>
        <taxon>Myxococcota</taxon>
        <taxon>Myxococcia</taxon>
        <taxon>Myxococcales</taxon>
        <taxon>Cystobacterineae</taxon>
        <taxon>Anaeromyxobacteraceae</taxon>
        <taxon>Anaeromyxobacter</taxon>
    </lineage>
</organism>
<dbReference type="GO" id="GO:0000049">
    <property type="term" value="F:tRNA binding"/>
    <property type="evidence" value="ECO:0007669"/>
    <property type="project" value="InterPro"/>
</dbReference>
<evidence type="ECO:0000259" key="11">
    <source>
        <dbReference type="Pfam" id="PF00749"/>
    </source>
</evidence>
<dbReference type="InterPro" id="IPR033910">
    <property type="entry name" value="GluRS_core"/>
</dbReference>
<dbReference type="InterPro" id="IPR014729">
    <property type="entry name" value="Rossmann-like_a/b/a_fold"/>
</dbReference>
<dbReference type="GO" id="GO:0005829">
    <property type="term" value="C:cytosol"/>
    <property type="evidence" value="ECO:0007669"/>
    <property type="project" value="TreeGrafter"/>
</dbReference>
<evidence type="ECO:0000313" key="13">
    <source>
        <dbReference type="EMBL" id="ACL64696.1"/>
    </source>
</evidence>
<keyword evidence="6 10" id="KW-0547">Nucleotide-binding</keyword>
<dbReference type="GO" id="GO:0008270">
    <property type="term" value="F:zinc ion binding"/>
    <property type="evidence" value="ECO:0007669"/>
    <property type="project" value="UniProtKB-UniRule"/>
</dbReference>
<reference evidence="13" key="1">
    <citation type="submission" date="2009-01" db="EMBL/GenBank/DDBJ databases">
        <title>Complete sequence of Anaeromyxobacter dehalogenans 2CP-1.</title>
        <authorList>
            <consortium name="US DOE Joint Genome Institute"/>
            <person name="Lucas S."/>
            <person name="Copeland A."/>
            <person name="Lapidus A."/>
            <person name="Glavina del Rio T."/>
            <person name="Dalin E."/>
            <person name="Tice H."/>
            <person name="Bruce D."/>
            <person name="Goodwin L."/>
            <person name="Pitluck S."/>
            <person name="Saunders E."/>
            <person name="Brettin T."/>
            <person name="Detter J.C."/>
            <person name="Han C."/>
            <person name="Larimer F."/>
            <person name="Land M."/>
            <person name="Hauser L."/>
            <person name="Kyrpides N."/>
            <person name="Ovchinnikova G."/>
            <person name="Beliaev A.S."/>
            <person name="Richardson P."/>
        </authorList>
    </citation>
    <scope>NUCLEOTIDE SEQUENCE</scope>
    <source>
        <strain evidence="13">2CP-1</strain>
    </source>
</reference>
<evidence type="ECO:0000256" key="1">
    <source>
        <dbReference type="ARBA" id="ARBA00004496"/>
    </source>
</evidence>
<dbReference type="KEGG" id="acp:A2cp1_1352"/>
<dbReference type="Gene3D" id="3.40.50.620">
    <property type="entry name" value="HUPs"/>
    <property type="match status" value="1"/>
</dbReference>
<dbReference type="PRINTS" id="PR00987">
    <property type="entry name" value="TRNASYNTHGLU"/>
</dbReference>
<comment type="catalytic activity">
    <reaction evidence="10">
        <text>tRNA(Glu) + L-glutamate + ATP = L-glutamyl-tRNA(Glu) + AMP + diphosphate</text>
        <dbReference type="Rhea" id="RHEA:23540"/>
        <dbReference type="Rhea" id="RHEA-COMP:9663"/>
        <dbReference type="Rhea" id="RHEA-COMP:9680"/>
        <dbReference type="ChEBI" id="CHEBI:29985"/>
        <dbReference type="ChEBI" id="CHEBI:30616"/>
        <dbReference type="ChEBI" id="CHEBI:33019"/>
        <dbReference type="ChEBI" id="CHEBI:78442"/>
        <dbReference type="ChEBI" id="CHEBI:78520"/>
        <dbReference type="ChEBI" id="CHEBI:456215"/>
        <dbReference type="EC" id="6.1.1.17"/>
    </reaction>
</comment>
<dbReference type="RefSeq" id="WP_012525308.1">
    <property type="nucleotide sequence ID" value="NC_011891.1"/>
</dbReference>
<dbReference type="InterPro" id="IPR001412">
    <property type="entry name" value="aa-tRNA-synth_I_CS"/>
</dbReference>
<dbReference type="CDD" id="cd00808">
    <property type="entry name" value="GluRS_core"/>
    <property type="match status" value="1"/>
</dbReference>
<dbReference type="InterPro" id="IPR020751">
    <property type="entry name" value="aa-tRNA-synth_I_codon-bd_sub2"/>
</dbReference>